<dbReference type="AlphaFoldDB" id="A0A8S1EGI4"/>
<evidence type="ECO:0000313" key="3">
    <source>
        <dbReference type="Proteomes" id="UP000494206"/>
    </source>
</evidence>
<evidence type="ECO:0000313" key="2">
    <source>
        <dbReference type="EMBL" id="CAB3399256.1"/>
    </source>
</evidence>
<dbReference type="Proteomes" id="UP000494206">
    <property type="component" value="Unassembled WGS sequence"/>
</dbReference>
<dbReference type="OrthoDB" id="5848489at2759"/>
<feature type="chain" id="PRO_5035923641" evidence="1">
    <location>
        <begin position="20"/>
        <end position="90"/>
    </location>
</feature>
<accession>A0A8S1EGI4</accession>
<keyword evidence="3" id="KW-1185">Reference proteome</keyword>
<dbReference type="EMBL" id="CADEPM010000002">
    <property type="protein sequence ID" value="CAB3399256.1"/>
    <property type="molecule type" value="Genomic_DNA"/>
</dbReference>
<sequence length="90" mass="10000">MNTLAVVSIIFFLISTAFAQKFGAKGSPEVVPQMAALYDGEARNSGLNKVTEQLLNALTELENLQEGGHPLKMAAEKRRNKFEFIRFGRK</sequence>
<gene>
    <name evidence="2" type="ORF">CBOVIS_LOCUS2412</name>
</gene>
<protein>
    <submittedName>
        <fullName evidence="2">Uncharacterized protein</fullName>
    </submittedName>
</protein>
<proteinExistence type="predicted"/>
<comment type="caution">
    <text evidence="2">The sequence shown here is derived from an EMBL/GenBank/DDBJ whole genome shotgun (WGS) entry which is preliminary data.</text>
</comment>
<name>A0A8S1EGI4_9PELO</name>
<evidence type="ECO:0000256" key="1">
    <source>
        <dbReference type="SAM" id="SignalP"/>
    </source>
</evidence>
<keyword evidence="1" id="KW-0732">Signal</keyword>
<organism evidence="2 3">
    <name type="scientific">Caenorhabditis bovis</name>
    <dbReference type="NCBI Taxonomy" id="2654633"/>
    <lineage>
        <taxon>Eukaryota</taxon>
        <taxon>Metazoa</taxon>
        <taxon>Ecdysozoa</taxon>
        <taxon>Nematoda</taxon>
        <taxon>Chromadorea</taxon>
        <taxon>Rhabditida</taxon>
        <taxon>Rhabditina</taxon>
        <taxon>Rhabditomorpha</taxon>
        <taxon>Rhabditoidea</taxon>
        <taxon>Rhabditidae</taxon>
        <taxon>Peloderinae</taxon>
        <taxon>Caenorhabditis</taxon>
    </lineage>
</organism>
<feature type="signal peptide" evidence="1">
    <location>
        <begin position="1"/>
        <end position="19"/>
    </location>
</feature>
<reference evidence="2 3" key="1">
    <citation type="submission" date="2020-04" db="EMBL/GenBank/DDBJ databases">
        <authorList>
            <person name="Laetsch R D."/>
            <person name="Stevens L."/>
            <person name="Kumar S."/>
            <person name="Blaxter L. M."/>
        </authorList>
    </citation>
    <scope>NUCLEOTIDE SEQUENCE [LARGE SCALE GENOMIC DNA]</scope>
</reference>